<dbReference type="GO" id="GO:0006913">
    <property type="term" value="P:nucleocytoplasmic transport"/>
    <property type="evidence" value="ECO:0007669"/>
    <property type="project" value="TreeGrafter"/>
</dbReference>
<dbReference type="GO" id="GO:0031267">
    <property type="term" value="F:small GTPase binding"/>
    <property type="evidence" value="ECO:0007669"/>
    <property type="project" value="TreeGrafter"/>
</dbReference>
<accession>A0A9P1CYY2</accession>
<feature type="compositionally biased region" description="Polar residues" evidence="4">
    <location>
        <begin position="194"/>
        <end position="211"/>
    </location>
</feature>
<sequence length="393" mass="42100">MRRISQGQRVYMQQLSKYLTGEALGEALKVNGSVTEIYLGCNHVGDEGVKALAEALKINASVTDIDLRCNQIGAEGAKALGEALKTNASVTNINLRDNKIGDEGAKALAEALKTNGSVTNITLDKNQIGDEGAKAWCVVGSAECRGPYLIHDEASTPSDVLLQAKAEARRMRSTISLSKASLPGKALSRGGPSLGSTHFSSRMHNSSTSIGELQESVDTVQTLVSPFSSVDDDSELLLEHSEMILQHWKKEGQPKLWLVDKILGSPKSDASLTFDAGVDHTLTSASMVLFKVENDAYGTGAPKHEEEEEKFTVGDAVQLIAGGTVIGAVAEDMLRKLKNTGPRSGLSRSYIETCERFGKLADKVKEVFEQMEEIAKFEVGCDGCDVHQADDAG</sequence>
<reference evidence="5" key="1">
    <citation type="submission" date="2022-10" db="EMBL/GenBank/DDBJ databases">
        <authorList>
            <person name="Chen Y."/>
            <person name="Dougan E. K."/>
            <person name="Chan C."/>
            <person name="Rhodes N."/>
            <person name="Thang M."/>
        </authorList>
    </citation>
    <scope>NUCLEOTIDE SEQUENCE</scope>
</reference>
<dbReference type="GO" id="GO:0048471">
    <property type="term" value="C:perinuclear region of cytoplasm"/>
    <property type="evidence" value="ECO:0007669"/>
    <property type="project" value="TreeGrafter"/>
</dbReference>
<protein>
    <submittedName>
        <fullName evidence="5">Uncharacterized protein</fullName>
    </submittedName>
</protein>
<evidence type="ECO:0000313" key="7">
    <source>
        <dbReference type="Proteomes" id="UP001152797"/>
    </source>
</evidence>
<dbReference type="GO" id="GO:0005829">
    <property type="term" value="C:cytosol"/>
    <property type="evidence" value="ECO:0007669"/>
    <property type="project" value="TreeGrafter"/>
</dbReference>
<reference evidence="6 7" key="2">
    <citation type="submission" date="2024-05" db="EMBL/GenBank/DDBJ databases">
        <authorList>
            <person name="Chen Y."/>
            <person name="Shah S."/>
            <person name="Dougan E. K."/>
            <person name="Thang M."/>
            <person name="Chan C."/>
        </authorList>
    </citation>
    <scope>NUCLEOTIDE SEQUENCE [LARGE SCALE GENOMIC DNA]</scope>
</reference>
<dbReference type="PANTHER" id="PTHR24113:SF12">
    <property type="entry name" value="RAN GTPASE-ACTIVATING PROTEIN 1"/>
    <property type="match status" value="1"/>
</dbReference>
<dbReference type="GO" id="GO:0005634">
    <property type="term" value="C:nucleus"/>
    <property type="evidence" value="ECO:0007669"/>
    <property type="project" value="TreeGrafter"/>
</dbReference>
<dbReference type="GO" id="GO:0005096">
    <property type="term" value="F:GTPase activator activity"/>
    <property type="evidence" value="ECO:0007669"/>
    <property type="project" value="UniProtKB-KW"/>
</dbReference>
<dbReference type="Gene3D" id="3.80.10.10">
    <property type="entry name" value="Ribonuclease Inhibitor"/>
    <property type="match status" value="2"/>
</dbReference>
<evidence type="ECO:0000256" key="4">
    <source>
        <dbReference type="SAM" id="MobiDB-lite"/>
    </source>
</evidence>
<dbReference type="SMART" id="SM00368">
    <property type="entry name" value="LRR_RI"/>
    <property type="match status" value="4"/>
</dbReference>
<dbReference type="EMBL" id="CAMXCT030002635">
    <property type="protein sequence ID" value="CAL4786770.1"/>
    <property type="molecule type" value="Genomic_DNA"/>
</dbReference>
<keyword evidence="7" id="KW-1185">Reference proteome</keyword>
<keyword evidence="3" id="KW-0677">Repeat</keyword>
<feature type="region of interest" description="Disordered" evidence="4">
    <location>
        <begin position="182"/>
        <end position="211"/>
    </location>
</feature>
<evidence type="ECO:0000313" key="5">
    <source>
        <dbReference type="EMBL" id="CAI3999458.1"/>
    </source>
</evidence>
<dbReference type="Pfam" id="PF13516">
    <property type="entry name" value="LRR_6"/>
    <property type="match status" value="4"/>
</dbReference>
<keyword evidence="2" id="KW-0433">Leucine-rich repeat</keyword>
<organism evidence="5">
    <name type="scientific">Cladocopium goreaui</name>
    <dbReference type="NCBI Taxonomy" id="2562237"/>
    <lineage>
        <taxon>Eukaryota</taxon>
        <taxon>Sar</taxon>
        <taxon>Alveolata</taxon>
        <taxon>Dinophyceae</taxon>
        <taxon>Suessiales</taxon>
        <taxon>Symbiodiniaceae</taxon>
        <taxon>Cladocopium</taxon>
    </lineage>
</organism>
<dbReference type="Proteomes" id="UP001152797">
    <property type="component" value="Unassembled WGS sequence"/>
</dbReference>
<dbReference type="SUPFAM" id="SSF52047">
    <property type="entry name" value="RNI-like"/>
    <property type="match status" value="1"/>
</dbReference>
<evidence type="ECO:0000256" key="1">
    <source>
        <dbReference type="ARBA" id="ARBA00022468"/>
    </source>
</evidence>
<keyword evidence="1" id="KW-0343">GTPase activation</keyword>
<dbReference type="InterPro" id="IPR027038">
    <property type="entry name" value="RanGap"/>
</dbReference>
<dbReference type="PANTHER" id="PTHR24113">
    <property type="entry name" value="RAN GTPASE-ACTIVATING PROTEIN 1"/>
    <property type="match status" value="1"/>
</dbReference>
<dbReference type="AlphaFoldDB" id="A0A9P1CYY2"/>
<gene>
    <name evidence="5" type="ORF">C1SCF055_LOCUS25652</name>
</gene>
<evidence type="ECO:0000256" key="3">
    <source>
        <dbReference type="ARBA" id="ARBA00022737"/>
    </source>
</evidence>
<proteinExistence type="predicted"/>
<name>A0A9P1CYY2_9DINO</name>
<dbReference type="EMBL" id="CAMXCT020002635">
    <property type="protein sequence ID" value="CAL1152833.1"/>
    <property type="molecule type" value="Genomic_DNA"/>
</dbReference>
<dbReference type="EMBL" id="CAMXCT010002635">
    <property type="protein sequence ID" value="CAI3999458.1"/>
    <property type="molecule type" value="Genomic_DNA"/>
</dbReference>
<dbReference type="InterPro" id="IPR001611">
    <property type="entry name" value="Leu-rich_rpt"/>
</dbReference>
<dbReference type="InterPro" id="IPR032675">
    <property type="entry name" value="LRR_dom_sf"/>
</dbReference>
<evidence type="ECO:0000313" key="6">
    <source>
        <dbReference type="EMBL" id="CAL4786770.1"/>
    </source>
</evidence>
<evidence type="ECO:0000256" key="2">
    <source>
        <dbReference type="ARBA" id="ARBA00022614"/>
    </source>
</evidence>
<dbReference type="OrthoDB" id="184583at2759"/>
<comment type="caution">
    <text evidence="5">The sequence shown here is derived from an EMBL/GenBank/DDBJ whole genome shotgun (WGS) entry which is preliminary data.</text>
</comment>